<accession>A0A6L2JDM0</accession>
<gene>
    <name evidence="2" type="ORF">Tci_006645</name>
</gene>
<proteinExistence type="predicted"/>
<feature type="region of interest" description="Disordered" evidence="1">
    <location>
        <begin position="346"/>
        <end position="380"/>
    </location>
</feature>
<comment type="caution">
    <text evidence="2">The sequence shown here is derived from an EMBL/GenBank/DDBJ whole genome shotgun (WGS) entry which is preliminary data.</text>
</comment>
<dbReference type="AlphaFoldDB" id="A0A6L2JDM0"/>
<organism evidence="2">
    <name type="scientific">Tanacetum cinerariifolium</name>
    <name type="common">Dalmatian daisy</name>
    <name type="synonym">Chrysanthemum cinerariifolium</name>
    <dbReference type="NCBI Taxonomy" id="118510"/>
    <lineage>
        <taxon>Eukaryota</taxon>
        <taxon>Viridiplantae</taxon>
        <taxon>Streptophyta</taxon>
        <taxon>Embryophyta</taxon>
        <taxon>Tracheophyta</taxon>
        <taxon>Spermatophyta</taxon>
        <taxon>Magnoliopsida</taxon>
        <taxon>eudicotyledons</taxon>
        <taxon>Gunneridae</taxon>
        <taxon>Pentapetalae</taxon>
        <taxon>asterids</taxon>
        <taxon>campanulids</taxon>
        <taxon>Asterales</taxon>
        <taxon>Asteraceae</taxon>
        <taxon>Asteroideae</taxon>
        <taxon>Anthemideae</taxon>
        <taxon>Anthemidinae</taxon>
        <taxon>Tanacetum</taxon>
    </lineage>
</organism>
<feature type="region of interest" description="Disordered" evidence="1">
    <location>
        <begin position="229"/>
        <end position="252"/>
    </location>
</feature>
<feature type="region of interest" description="Disordered" evidence="1">
    <location>
        <begin position="191"/>
        <end position="210"/>
    </location>
</feature>
<feature type="compositionally biased region" description="Low complexity" evidence="1">
    <location>
        <begin position="361"/>
        <end position="373"/>
    </location>
</feature>
<name>A0A6L2JDM0_TANCI</name>
<sequence length="380" mass="43882">MSKEKERCIAYFRYLHSRLQILSKEDLKGTRIEHRFKRAFLSLFGQANEAFTSTMFLNDDQLQKKLNKDEFQEDGSMLAFWVINRQFQKFIDSQFTLDYDNQMTDKYFAECTGIEVKQFREALLQYMGNVKNKSGNDTNTDDADIRPIYDEELMTELNNSEKHYSSTWVMLRGLLLKEYVIKDRMKDECGGIKSEKQDESSRSGNDIDIRPIYDEEPIAKELNSQAKIQSYKTRNRNKPVDQKSHTQKPGRQIFTRHRFSPNKSSTMYEKTSSRYGLRWKYMGRIFNTVGLRWIPIGKLLDSFMGKVDSELPSGSNVDISKIHECKQTLDLSACTLLTVVSKSSTVPTANASDKRQQQPNSTSSTSTLGTTVTADGNFDF</sequence>
<evidence type="ECO:0000256" key="1">
    <source>
        <dbReference type="SAM" id="MobiDB-lite"/>
    </source>
</evidence>
<evidence type="ECO:0000313" key="2">
    <source>
        <dbReference type="EMBL" id="GEU34667.1"/>
    </source>
</evidence>
<protein>
    <submittedName>
        <fullName evidence="2">Uncharacterized protein</fullName>
    </submittedName>
</protein>
<dbReference type="EMBL" id="BKCJ010000604">
    <property type="protein sequence ID" value="GEU34667.1"/>
    <property type="molecule type" value="Genomic_DNA"/>
</dbReference>
<reference evidence="2" key="1">
    <citation type="journal article" date="2019" name="Sci. Rep.">
        <title>Draft genome of Tanacetum cinerariifolium, the natural source of mosquito coil.</title>
        <authorList>
            <person name="Yamashiro T."/>
            <person name="Shiraishi A."/>
            <person name="Satake H."/>
            <person name="Nakayama K."/>
        </authorList>
    </citation>
    <scope>NUCLEOTIDE SEQUENCE</scope>
</reference>